<keyword evidence="6 8" id="KW-1133">Transmembrane helix</keyword>
<comment type="caution">
    <text evidence="9">The sequence shown here is derived from an EMBL/GenBank/DDBJ whole genome shotgun (WGS) entry which is preliminary data.</text>
</comment>
<dbReference type="CDD" id="cd13959">
    <property type="entry name" value="PT_UbiA_COQ2"/>
    <property type="match status" value="1"/>
</dbReference>
<proteinExistence type="inferred from homology"/>
<dbReference type="AlphaFoldDB" id="A0A922S8H7"/>
<dbReference type="InterPro" id="IPR000537">
    <property type="entry name" value="UbiA_prenyltransferase"/>
</dbReference>
<dbReference type="GO" id="GO:0016765">
    <property type="term" value="F:transferase activity, transferring alkyl or aryl (other than methyl) groups"/>
    <property type="evidence" value="ECO:0007669"/>
    <property type="project" value="InterPro"/>
</dbReference>
<dbReference type="GO" id="GO:0006744">
    <property type="term" value="P:ubiquinone biosynthetic process"/>
    <property type="evidence" value="ECO:0007669"/>
    <property type="project" value="TreeGrafter"/>
</dbReference>
<organism evidence="9 10">
    <name type="scientific">Spodoptera exigua</name>
    <name type="common">Beet armyworm</name>
    <name type="synonym">Noctua fulgens</name>
    <dbReference type="NCBI Taxonomy" id="7107"/>
    <lineage>
        <taxon>Eukaryota</taxon>
        <taxon>Metazoa</taxon>
        <taxon>Ecdysozoa</taxon>
        <taxon>Arthropoda</taxon>
        <taxon>Hexapoda</taxon>
        <taxon>Insecta</taxon>
        <taxon>Pterygota</taxon>
        <taxon>Neoptera</taxon>
        <taxon>Endopterygota</taxon>
        <taxon>Lepidoptera</taxon>
        <taxon>Glossata</taxon>
        <taxon>Ditrysia</taxon>
        <taxon>Noctuoidea</taxon>
        <taxon>Noctuidae</taxon>
        <taxon>Amphipyrinae</taxon>
        <taxon>Spodoptera</taxon>
    </lineage>
</organism>
<name>A0A922S8H7_SPOEX</name>
<feature type="transmembrane region" description="Helical" evidence="8">
    <location>
        <begin position="97"/>
        <end position="116"/>
    </location>
</feature>
<evidence type="ECO:0000256" key="7">
    <source>
        <dbReference type="ARBA" id="ARBA00023136"/>
    </source>
</evidence>
<evidence type="ECO:0000256" key="4">
    <source>
        <dbReference type="ARBA" id="ARBA00022679"/>
    </source>
</evidence>
<dbReference type="Pfam" id="PF01040">
    <property type="entry name" value="UbiA"/>
    <property type="match status" value="1"/>
</dbReference>
<dbReference type="PANTHER" id="PTHR11048">
    <property type="entry name" value="PRENYLTRANSFERASES"/>
    <property type="match status" value="1"/>
</dbReference>
<keyword evidence="5 8" id="KW-0812">Transmembrane</keyword>
<evidence type="ECO:0000256" key="3">
    <source>
        <dbReference type="ARBA" id="ARBA00005985"/>
    </source>
</evidence>
<evidence type="ECO:0000256" key="2">
    <source>
        <dbReference type="ARBA" id="ARBA00004141"/>
    </source>
</evidence>
<feature type="transmembrane region" description="Helical" evidence="8">
    <location>
        <begin position="51"/>
        <end position="67"/>
    </location>
</feature>
<dbReference type="Gene3D" id="1.10.357.140">
    <property type="entry name" value="UbiA prenyltransferase"/>
    <property type="match status" value="1"/>
</dbReference>
<comment type="similarity">
    <text evidence="3">Belongs to the UbiA prenyltransferase family.</text>
</comment>
<evidence type="ECO:0000256" key="5">
    <source>
        <dbReference type="ARBA" id="ARBA00022692"/>
    </source>
</evidence>
<dbReference type="Gene3D" id="1.20.120.1780">
    <property type="entry name" value="UbiA prenyltransferase"/>
    <property type="match status" value="1"/>
</dbReference>
<reference evidence="9" key="1">
    <citation type="journal article" date="2021" name="G3 (Bethesda)">
        <title>Genome and transcriptome analysis of the beet armyworm Spodoptera exigua reveals targets for pest control. .</title>
        <authorList>
            <person name="Simon S."/>
            <person name="Breeschoten T."/>
            <person name="Jansen H.J."/>
            <person name="Dirks R.P."/>
            <person name="Schranz M.E."/>
            <person name="Ros V.I.D."/>
        </authorList>
    </citation>
    <scope>NUCLEOTIDE SEQUENCE</scope>
    <source>
        <strain evidence="9">TB_SE_WUR_2020</strain>
    </source>
</reference>
<comment type="cofactor">
    <cofactor evidence="1">
        <name>Mg(2+)</name>
        <dbReference type="ChEBI" id="CHEBI:18420"/>
    </cofactor>
</comment>
<evidence type="ECO:0000256" key="1">
    <source>
        <dbReference type="ARBA" id="ARBA00001946"/>
    </source>
</evidence>
<evidence type="ECO:0000313" key="9">
    <source>
        <dbReference type="EMBL" id="KAH9627738.1"/>
    </source>
</evidence>
<keyword evidence="7 8" id="KW-0472">Membrane</keyword>
<evidence type="ECO:0000256" key="8">
    <source>
        <dbReference type="SAM" id="Phobius"/>
    </source>
</evidence>
<feature type="transmembrane region" description="Helical" evidence="8">
    <location>
        <begin position="73"/>
        <end position="90"/>
    </location>
</feature>
<dbReference type="InterPro" id="IPR044878">
    <property type="entry name" value="UbiA_sf"/>
</dbReference>
<dbReference type="GO" id="GO:0005743">
    <property type="term" value="C:mitochondrial inner membrane"/>
    <property type="evidence" value="ECO:0007669"/>
    <property type="project" value="TreeGrafter"/>
</dbReference>
<dbReference type="FunFam" id="1.20.120.1780:FF:000001">
    <property type="entry name" value="4-hydroxybenzoate octaprenyltransferase"/>
    <property type="match status" value="1"/>
</dbReference>
<dbReference type="EMBL" id="JACEFF010000941">
    <property type="protein sequence ID" value="KAH9627738.1"/>
    <property type="molecule type" value="Genomic_DNA"/>
</dbReference>
<protein>
    <submittedName>
        <fullName evidence="9">Uncharacterized protein</fullName>
    </submittedName>
</protein>
<dbReference type="Proteomes" id="UP000814243">
    <property type="component" value="Unassembled WGS sequence"/>
</dbReference>
<accession>A0A922S8H7</accession>
<evidence type="ECO:0000256" key="6">
    <source>
        <dbReference type="ARBA" id="ARBA00022989"/>
    </source>
</evidence>
<dbReference type="PANTHER" id="PTHR11048:SF28">
    <property type="entry name" value="4-HYDROXYBENZOATE POLYPRENYLTRANSFERASE, MITOCHONDRIAL"/>
    <property type="match status" value="1"/>
</dbReference>
<dbReference type="InterPro" id="IPR039653">
    <property type="entry name" value="Prenyltransferase"/>
</dbReference>
<sequence>MWDRDVDAKVERTKTRPLVTGAVSETQAVVFLAVQLSLALAVLLQLNCYSIVLGASSMLLVVTYPLAKRYTNYPQIFLGATFNWGALLGYSAIQGDLNLAICGPLYIGALAWTIVYDTIYAHQDKEDDLKVGVKSTALTFGANTRPALSVCLGVSALSLSLAGQAADLGMPYQLAVLAYIAHAAQQIYTLDMENPEDCASKFKSNASVGAIILMGILAGGYKKYMNNIAEGKNIQDTAKSCLFS</sequence>
<keyword evidence="4" id="KW-0808">Transferase</keyword>
<evidence type="ECO:0000313" key="10">
    <source>
        <dbReference type="Proteomes" id="UP000814243"/>
    </source>
</evidence>
<gene>
    <name evidence="9" type="ORF">HF086_017281</name>
</gene>
<comment type="subcellular location">
    <subcellularLocation>
        <location evidence="2">Membrane</location>
        <topology evidence="2">Multi-pass membrane protein</topology>
    </subcellularLocation>
</comment>